<dbReference type="OrthoDB" id="205514at2759"/>
<evidence type="ECO:0000256" key="1">
    <source>
        <dbReference type="SAM" id="MobiDB-lite"/>
    </source>
</evidence>
<evidence type="ECO:0000256" key="2">
    <source>
        <dbReference type="SAM" id="Phobius"/>
    </source>
</evidence>
<name>A0A4P9VYS7_9FUNG</name>
<organism evidence="3 4">
    <name type="scientific">Blyttiomyces helicus</name>
    <dbReference type="NCBI Taxonomy" id="388810"/>
    <lineage>
        <taxon>Eukaryota</taxon>
        <taxon>Fungi</taxon>
        <taxon>Fungi incertae sedis</taxon>
        <taxon>Chytridiomycota</taxon>
        <taxon>Chytridiomycota incertae sedis</taxon>
        <taxon>Chytridiomycetes</taxon>
        <taxon>Chytridiomycetes incertae sedis</taxon>
        <taxon>Blyttiomyces</taxon>
    </lineage>
</organism>
<keyword evidence="2" id="KW-0812">Transmembrane</keyword>
<feature type="region of interest" description="Disordered" evidence="1">
    <location>
        <begin position="1"/>
        <end position="83"/>
    </location>
</feature>
<sequence length="140" mass="15083">MGTGHGHEQAGDIGYQRPEGVDPLKEQIKDEEDEMSETNKERQTPDTHPFPGTPTAHPGGRPADPDSNIPLDPRFNNAKYACSRPHPLHHHNEDLVAALRIVERGCELHGHRAQAIAYAEAIAAFVVGFAAAVSAGLGLI</sequence>
<evidence type="ECO:0000313" key="4">
    <source>
        <dbReference type="Proteomes" id="UP000269721"/>
    </source>
</evidence>
<dbReference type="EMBL" id="KZ999561">
    <property type="protein sequence ID" value="RKO84951.1"/>
    <property type="molecule type" value="Genomic_DNA"/>
</dbReference>
<protein>
    <submittedName>
        <fullName evidence="3">Uncharacterized protein</fullName>
    </submittedName>
</protein>
<dbReference type="SUPFAM" id="SSF47802">
    <property type="entry name" value="DNA polymerase beta, N-terminal domain-like"/>
    <property type="match status" value="1"/>
</dbReference>
<gene>
    <name evidence="3" type="ORF">BDK51DRAFT_48485</name>
</gene>
<dbReference type="Proteomes" id="UP000269721">
    <property type="component" value="Unassembled WGS sequence"/>
</dbReference>
<evidence type="ECO:0000313" key="3">
    <source>
        <dbReference type="EMBL" id="RKO84951.1"/>
    </source>
</evidence>
<accession>A0A4P9VYS7</accession>
<feature type="compositionally biased region" description="Basic and acidic residues" evidence="1">
    <location>
        <begin position="19"/>
        <end position="28"/>
    </location>
</feature>
<feature type="transmembrane region" description="Helical" evidence="2">
    <location>
        <begin position="117"/>
        <end position="139"/>
    </location>
</feature>
<dbReference type="Gene3D" id="1.10.150.110">
    <property type="entry name" value="DNA polymerase beta, N-terminal domain-like"/>
    <property type="match status" value="1"/>
</dbReference>
<feature type="compositionally biased region" description="Basic and acidic residues" evidence="1">
    <location>
        <begin position="1"/>
        <end position="10"/>
    </location>
</feature>
<keyword evidence="4" id="KW-1185">Reference proteome</keyword>
<keyword evidence="2" id="KW-1133">Transmembrane helix</keyword>
<reference evidence="4" key="1">
    <citation type="journal article" date="2018" name="Nat. Microbiol.">
        <title>Leveraging single-cell genomics to expand the fungal tree of life.</title>
        <authorList>
            <person name="Ahrendt S.R."/>
            <person name="Quandt C.A."/>
            <person name="Ciobanu D."/>
            <person name="Clum A."/>
            <person name="Salamov A."/>
            <person name="Andreopoulos B."/>
            <person name="Cheng J.F."/>
            <person name="Woyke T."/>
            <person name="Pelin A."/>
            <person name="Henrissat B."/>
            <person name="Reynolds N.K."/>
            <person name="Benny G.L."/>
            <person name="Smith M.E."/>
            <person name="James T.Y."/>
            <person name="Grigoriev I.V."/>
        </authorList>
    </citation>
    <scope>NUCLEOTIDE SEQUENCE [LARGE SCALE GENOMIC DNA]</scope>
</reference>
<proteinExistence type="predicted"/>
<dbReference type="InterPro" id="IPR027421">
    <property type="entry name" value="DNA_pol_lamdba_lyase_dom_sf"/>
</dbReference>
<dbReference type="AlphaFoldDB" id="A0A4P9VYS7"/>
<keyword evidence="2" id="KW-0472">Membrane</keyword>